<evidence type="ECO:0000313" key="1">
    <source>
        <dbReference type="EMBL" id="KAF2466111.1"/>
    </source>
</evidence>
<proteinExistence type="predicted"/>
<accession>A0ACB6QGQ9</accession>
<dbReference type="EMBL" id="MU003526">
    <property type="protein sequence ID" value="KAF2466111.1"/>
    <property type="molecule type" value="Genomic_DNA"/>
</dbReference>
<keyword evidence="2" id="KW-1185">Reference proteome</keyword>
<evidence type="ECO:0000313" key="2">
    <source>
        <dbReference type="Proteomes" id="UP000799755"/>
    </source>
</evidence>
<dbReference type="Proteomes" id="UP000799755">
    <property type="component" value="Unassembled WGS sequence"/>
</dbReference>
<reference evidence="1" key="1">
    <citation type="journal article" date="2020" name="Stud. Mycol.">
        <title>101 Dothideomycetes genomes: a test case for predicting lifestyles and emergence of pathogens.</title>
        <authorList>
            <person name="Haridas S."/>
            <person name="Albert R."/>
            <person name="Binder M."/>
            <person name="Bloem J."/>
            <person name="Labutti K."/>
            <person name="Salamov A."/>
            <person name="Andreopoulos B."/>
            <person name="Baker S."/>
            <person name="Barry K."/>
            <person name="Bills G."/>
            <person name="Bluhm B."/>
            <person name="Cannon C."/>
            <person name="Castanera R."/>
            <person name="Culley D."/>
            <person name="Daum C."/>
            <person name="Ezra D."/>
            <person name="Gonzalez J."/>
            <person name="Henrissat B."/>
            <person name="Kuo A."/>
            <person name="Liang C."/>
            <person name="Lipzen A."/>
            <person name="Lutzoni F."/>
            <person name="Magnuson J."/>
            <person name="Mondo S."/>
            <person name="Nolan M."/>
            <person name="Ohm R."/>
            <person name="Pangilinan J."/>
            <person name="Park H.-J."/>
            <person name="Ramirez L."/>
            <person name="Alfaro M."/>
            <person name="Sun H."/>
            <person name="Tritt A."/>
            <person name="Yoshinaga Y."/>
            <person name="Zwiers L.-H."/>
            <person name="Turgeon B."/>
            <person name="Goodwin S."/>
            <person name="Spatafora J."/>
            <person name="Crous P."/>
            <person name="Grigoriev I."/>
        </authorList>
    </citation>
    <scope>NUCLEOTIDE SEQUENCE</scope>
    <source>
        <strain evidence="1">ATCC 200398</strain>
    </source>
</reference>
<name>A0ACB6QGQ9_9PLEO</name>
<sequence>MIDLITCNHYHPTLFTVFDLVIRMLNFTDRHCITRTLLLGFIAYIPHLIYSNTIEFYSPPRADIHKLFLQYLFSPKVINDCPSVEDVYSITAERNLSLEICSFVPLLVCLPSQGGLFQRLGTRRDLLPLDAVEERTHGHAIQVIIDTAVGQSMNIREEFERSHATKEQSMKELASDPDGASREPNPTSREKYKPRSFTASRRPRKRKGRATGALSHDIVAKMVNDDVLTVDDVGIKYSGEEILILLDLPKRERDEDLVSAPGRDIMEMHAERTLRSIVYEEEEPKDPVHRSKLPKMMVGSTRVLTEDRKPAIEPVVGKDEQVPQEERRVKRSSNSYFDKQAFRGPEQIARSISRPPQ</sequence>
<gene>
    <name evidence="1" type="ORF">BDR25DRAFT_359902</name>
</gene>
<comment type="caution">
    <text evidence="1">The sequence shown here is derived from an EMBL/GenBank/DDBJ whole genome shotgun (WGS) entry which is preliminary data.</text>
</comment>
<organism evidence="1 2">
    <name type="scientific">Lindgomyces ingoldianus</name>
    <dbReference type="NCBI Taxonomy" id="673940"/>
    <lineage>
        <taxon>Eukaryota</taxon>
        <taxon>Fungi</taxon>
        <taxon>Dikarya</taxon>
        <taxon>Ascomycota</taxon>
        <taxon>Pezizomycotina</taxon>
        <taxon>Dothideomycetes</taxon>
        <taxon>Pleosporomycetidae</taxon>
        <taxon>Pleosporales</taxon>
        <taxon>Lindgomycetaceae</taxon>
        <taxon>Lindgomyces</taxon>
    </lineage>
</organism>
<protein>
    <submittedName>
        <fullName evidence="1">Uncharacterized protein</fullName>
    </submittedName>
</protein>